<organism evidence="5 6">
    <name type="scientific">Psychroflexus salis</name>
    <dbReference type="NCBI Taxonomy" id="1526574"/>
    <lineage>
        <taxon>Bacteria</taxon>
        <taxon>Pseudomonadati</taxon>
        <taxon>Bacteroidota</taxon>
        <taxon>Flavobacteriia</taxon>
        <taxon>Flavobacteriales</taxon>
        <taxon>Flavobacteriaceae</taxon>
        <taxon>Psychroflexus</taxon>
    </lineage>
</organism>
<accession>A0A916ZXV8</accession>
<dbReference type="InterPro" id="IPR013766">
    <property type="entry name" value="Thioredoxin_domain"/>
</dbReference>
<evidence type="ECO:0000313" key="5">
    <source>
        <dbReference type="EMBL" id="GGE17829.1"/>
    </source>
</evidence>
<evidence type="ECO:0000259" key="4">
    <source>
        <dbReference type="PROSITE" id="PS51352"/>
    </source>
</evidence>
<sequence>MNKENSDSKKSWFQKNWSNMLFVVFAVLFLIPSTRFHLQVAINRVFSFAPSIEEETELKQLTNYNWRLIDSNELSQNFSSSKGKVVFINFWASWCGPCVAEMPSLQKLYTNHKNEVDFYFIARDEQPAIQEFMAKENLDLPVYYELQNPPKILQSNQLPTTYLIDKQGQVWIEKTGAADWNSERVNKLINELVAE</sequence>
<keyword evidence="2" id="KW-0201">Cytochrome c-type biogenesis</keyword>
<evidence type="ECO:0000256" key="2">
    <source>
        <dbReference type="ARBA" id="ARBA00022748"/>
    </source>
</evidence>
<comment type="subcellular location">
    <subcellularLocation>
        <location evidence="1">Cell envelope</location>
    </subcellularLocation>
</comment>
<dbReference type="EMBL" id="BMGL01000010">
    <property type="protein sequence ID" value="GGE17829.1"/>
    <property type="molecule type" value="Genomic_DNA"/>
</dbReference>
<dbReference type="PANTHER" id="PTHR42852:SF17">
    <property type="entry name" value="THIOREDOXIN-LIKE PROTEIN HI_1115"/>
    <property type="match status" value="1"/>
</dbReference>
<dbReference type="RefSeq" id="WP_188406596.1">
    <property type="nucleotide sequence ID" value="NZ_BMGL01000010.1"/>
</dbReference>
<dbReference type="SUPFAM" id="SSF52833">
    <property type="entry name" value="Thioredoxin-like"/>
    <property type="match status" value="1"/>
</dbReference>
<dbReference type="CDD" id="cd02966">
    <property type="entry name" value="TlpA_like_family"/>
    <property type="match status" value="1"/>
</dbReference>
<keyword evidence="3" id="KW-0676">Redox-active center</keyword>
<dbReference type="Pfam" id="PF08534">
    <property type="entry name" value="Redoxin"/>
    <property type="match status" value="1"/>
</dbReference>
<dbReference type="GO" id="GO:0016491">
    <property type="term" value="F:oxidoreductase activity"/>
    <property type="evidence" value="ECO:0007669"/>
    <property type="project" value="InterPro"/>
</dbReference>
<dbReference type="InterPro" id="IPR050553">
    <property type="entry name" value="Thioredoxin_ResA/DsbE_sf"/>
</dbReference>
<dbReference type="PROSITE" id="PS00194">
    <property type="entry name" value="THIOREDOXIN_1"/>
    <property type="match status" value="1"/>
</dbReference>
<protein>
    <recommendedName>
        <fullName evidence="4">Thioredoxin domain-containing protein</fullName>
    </recommendedName>
</protein>
<gene>
    <name evidence="5" type="ORF">GCM10010831_18830</name>
</gene>
<keyword evidence="6" id="KW-1185">Reference proteome</keyword>
<name>A0A916ZXV8_9FLAO</name>
<dbReference type="PANTHER" id="PTHR42852">
    <property type="entry name" value="THIOL:DISULFIDE INTERCHANGE PROTEIN DSBE"/>
    <property type="match status" value="1"/>
</dbReference>
<evidence type="ECO:0000256" key="3">
    <source>
        <dbReference type="ARBA" id="ARBA00023284"/>
    </source>
</evidence>
<dbReference type="InterPro" id="IPR036249">
    <property type="entry name" value="Thioredoxin-like_sf"/>
</dbReference>
<dbReference type="InterPro" id="IPR017937">
    <property type="entry name" value="Thioredoxin_CS"/>
</dbReference>
<evidence type="ECO:0000313" key="6">
    <source>
        <dbReference type="Proteomes" id="UP000599688"/>
    </source>
</evidence>
<feature type="domain" description="Thioredoxin" evidence="4">
    <location>
        <begin position="43"/>
        <end position="194"/>
    </location>
</feature>
<dbReference type="GO" id="GO:0030313">
    <property type="term" value="C:cell envelope"/>
    <property type="evidence" value="ECO:0007669"/>
    <property type="project" value="UniProtKB-SubCell"/>
</dbReference>
<dbReference type="PROSITE" id="PS51352">
    <property type="entry name" value="THIOREDOXIN_2"/>
    <property type="match status" value="1"/>
</dbReference>
<proteinExistence type="predicted"/>
<comment type="caution">
    <text evidence="5">The sequence shown here is derived from an EMBL/GenBank/DDBJ whole genome shotgun (WGS) entry which is preliminary data.</text>
</comment>
<dbReference type="GO" id="GO:0017004">
    <property type="term" value="P:cytochrome complex assembly"/>
    <property type="evidence" value="ECO:0007669"/>
    <property type="project" value="UniProtKB-KW"/>
</dbReference>
<dbReference type="AlphaFoldDB" id="A0A916ZXV8"/>
<dbReference type="Proteomes" id="UP000599688">
    <property type="component" value="Unassembled WGS sequence"/>
</dbReference>
<dbReference type="Gene3D" id="3.40.30.10">
    <property type="entry name" value="Glutaredoxin"/>
    <property type="match status" value="1"/>
</dbReference>
<evidence type="ECO:0000256" key="1">
    <source>
        <dbReference type="ARBA" id="ARBA00004196"/>
    </source>
</evidence>
<reference evidence="5 6" key="1">
    <citation type="journal article" date="2014" name="Int. J. Syst. Evol. Microbiol.">
        <title>Complete genome sequence of Corynebacterium casei LMG S-19264T (=DSM 44701T), isolated from a smear-ripened cheese.</title>
        <authorList>
            <consortium name="US DOE Joint Genome Institute (JGI-PGF)"/>
            <person name="Walter F."/>
            <person name="Albersmeier A."/>
            <person name="Kalinowski J."/>
            <person name="Ruckert C."/>
        </authorList>
    </citation>
    <scope>NUCLEOTIDE SEQUENCE [LARGE SCALE GENOMIC DNA]</scope>
    <source>
        <strain evidence="5 6">CGMCC 1.12925</strain>
    </source>
</reference>
<dbReference type="InterPro" id="IPR013740">
    <property type="entry name" value="Redoxin"/>
</dbReference>